<keyword evidence="1" id="KW-0472">Membrane</keyword>
<protein>
    <submittedName>
        <fullName evidence="2">Uncharacterized protein</fullName>
    </submittedName>
</protein>
<sequence length="105" mass="12089">MFKRAGAMKEWFQKFYYIVLYAWYGLYAVALLGIATVAPAYLETLNEVLKYFIIVFLLVRFNPWIKPEPFTAFDRTIVFSSAFFLLASTAITSLVLNALHLPNAH</sequence>
<evidence type="ECO:0000313" key="2">
    <source>
        <dbReference type="EMBL" id="QHT87852.1"/>
    </source>
</evidence>
<dbReference type="EMBL" id="MN740102">
    <property type="protein sequence ID" value="QHT87852.1"/>
    <property type="molecule type" value="Genomic_DNA"/>
</dbReference>
<feature type="transmembrane region" description="Helical" evidence="1">
    <location>
        <begin position="21"/>
        <end position="42"/>
    </location>
</feature>
<feature type="transmembrane region" description="Helical" evidence="1">
    <location>
        <begin position="77"/>
        <end position="99"/>
    </location>
</feature>
<reference evidence="2" key="1">
    <citation type="journal article" date="2020" name="Nature">
        <title>Giant virus diversity and host interactions through global metagenomics.</title>
        <authorList>
            <person name="Schulz F."/>
            <person name="Roux S."/>
            <person name="Paez-Espino D."/>
            <person name="Jungbluth S."/>
            <person name="Walsh D.A."/>
            <person name="Denef V.J."/>
            <person name="McMahon K.D."/>
            <person name="Konstantinidis K.T."/>
            <person name="Eloe-Fadrosh E.A."/>
            <person name="Kyrpides N.C."/>
            <person name="Woyke T."/>
        </authorList>
    </citation>
    <scope>NUCLEOTIDE SEQUENCE</scope>
    <source>
        <strain evidence="2">GVMAG-M-3300023184-191</strain>
    </source>
</reference>
<evidence type="ECO:0000256" key="1">
    <source>
        <dbReference type="SAM" id="Phobius"/>
    </source>
</evidence>
<name>A0A6C0I4Y8_9ZZZZ</name>
<keyword evidence="1" id="KW-1133">Transmembrane helix</keyword>
<organism evidence="2">
    <name type="scientific">viral metagenome</name>
    <dbReference type="NCBI Taxonomy" id="1070528"/>
    <lineage>
        <taxon>unclassified sequences</taxon>
        <taxon>metagenomes</taxon>
        <taxon>organismal metagenomes</taxon>
    </lineage>
</organism>
<keyword evidence="1" id="KW-0812">Transmembrane</keyword>
<dbReference type="AlphaFoldDB" id="A0A6C0I4Y8"/>
<proteinExistence type="predicted"/>
<accession>A0A6C0I4Y8</accession>